<proteinExistence type="inferred from homology"/>
<feature type="domain" description="MIT" evidence="15">
    <location>
        <begin position="33"/>
        <end position="110"/>
    </location>
</feature>
<dbReference type="SMART" id="SM00745">
    <property type="entry name" value="MIT"/>
    <property type="match status" value="1"/>
</dbReference>
<dbReference type="PANTHER" id="PTHR23074">
    <property type="entry name" value="AAA DOMAIN-CONTAINING"/>
    <property type="match status" value="1"/>
</dbReference>
<comment type="subcellular location">
    <subcellularLocation>
        <location evidence="1">Endosome membrane</location>
        <topology evidence="1">Peripheral membrane protein</topology>
    </subcellularLocation>
</comment>
<dbReference type="Proteomes" id="UP000317494">
    <property type="component" value="Unassembled WGS sequence"/>
</dbReference>
<comment type="similarity">
    <text evidence="2 12">Belongs to the AAA ATPase family.</text>
</comment>
<dbReference type="PROSITE" id="PS00674">
    <property type="entry name" value="AAA"/>
    <property type="match status" value="1"/>
</dbReference>
<dbReference type="Gene3D" id="3.40.50.300">
    <property type="entry name" value="P-loop containing nucleotide triphosphate hydrolases"/>
    <property type="match status" value="1"/>
</dbReference>
<dbReference type="Gene3D" id="1.20.58.80">
    <property type="entry name" value="Phosphotransferase system, lactose/cellobiose-type IIA subunit"/>
    <property type="match status" value="1"/>
</dbReference>
<dbReference type="Pfam" id="PF00004">
    <property type="entry name" value="AAA"/>
    <property type="match status" value="1"/>
</dbReference>
<evidence type="ECO:0000256" key="9">
    <source>
        <dbReference type="ARBA" id="ARBA00022927"/>
    </source>
</evidence>
<dbReference type="InterPro" id="IPR015415">
    <property type="entry name" value="Spast_Vps4_C"/>
</dbReference>
<dbReference type="GO" id="GO:0010008">
    <property type="term" value="C:endosome membrane"/>
    <property type="evidence" value="ECO:0007669"/>
    <property type="project" value="UniProtKB-SubCell"/>
</dbReference>
<dbReference type="InterPro" id="IPR045253">
    <property type="entry name" value="VPS4_MIT"/>
</dbReference>
<dbReference type="Gene3D" id="1.10.8.60">
    <property type="match status" value="1"/>
</dbReference>
<name>A0A507DCC7_9FUNG</name>
<comment type="catalytic activity">
    <reaction evidence="11">
        <text>ATP + H2O = ADP + phosphate + H(+)</text>
        <dbReference type="Rhea" id="RHEA:13065"/>
        <dbReference type="ChEBI" id="CHEBI:15377"/>
        <dbReference type="ChEBI" id="CHEBI:15378"/>
        <dbReference type="ChEBI" id="CHEBI:30616"/>
        <dbReference type="ChEBI" id="CHEBI:43474"/>
        <dbReference type="ChEBI" id="CHEBI:456216"/>
        <dbReference type="EC" id="3.6.4.6"/>
    </reaction>
</comment>
<keyword evidence="17" id="KW-1185">Reference proteome</keyword>
<reference evidence="16 17" key="1">
    <citation type="journal article" date="2019" name="Sci. Rep.">
        <title>Comparative genomics of chytrid fungi reveal insights into the obligate biotrophic and pathogenic lifestyle of Synchytrium endobioticum.</title>
        <authorList>
            <person name="van de Vossenberg B.T.L.H."/>
            <person name="Warris S."/>
            <person name="Nguyen H.D.T."/>
            <person name="van Gent-Pelzer M.P.E."/>
            <person name="Joly D.L."/>
            <person name="van de Geest H.C."/>
            <person name="Bonants P.J.M."/>
            <person name="Smith D.S."/>
            <person name="Levesque C.A."/>
            <person name="van der Lee T.A.J."/>
        </authorList>
    </citation>
    <scope>NUCLEOTIDE SEQUENCE [LARGE SCALE GENOMIC DNA]</scope>
    <source>
        <strain evidence="16 17">MB42</strain>
    </source>
</reference>
<dbReference type="InterPro" id="IPR036181">
    <property type="entry name" value="MIT_dom_sf"/>
</dbReference>
<accession>A0A507DCC7</accession>
<protein>
    <recommendedName>
        <fullName evidence="3">vesicle-fusing ATPase</fullName>
        <ecNumber evidence="3">3.6.4.6</ecNumber>
    </recommendedName>
</protein>
<sequence>MFLQLQEDRRPSCTSGLSSHSKGSARGASTMANVDFLQKAIDIVRKAIDEDGKGNLEEAYKLYQNSLEYFMTAMKYEKNERTKESIRKKCTEYIERAENLKQVLNKQQKKKKAVPIGGSNGSTAGKKRGDESGDEDSGDDEDGNKKGDAESKRLKSALQSAILTENPNVKWEDIAGLETAKEALKEAVILPIKFPHLFTGKRTPWRGILLYGPPGTGKSYLAKAVATEAASTFFSVSSSDLVSKWMGESERLVKQLFQLARESKPAIIFVDEVDSLTGTRGEGESEASRRIKTEFLVQMQGVGHDMAGVLVLGATNTPWQLDPAIRRRFEKRIYIPLPDAGARAKMFQLNIGSTPCKLTYEHFRTLGERTEGYTGSDITVLVRDALMEPVRKVQSATHFKCVDAPNRKDGKMTRHLTPCSPGDPEAMEKSWTEVEADELLEPELTINDFVRALQNARRSVADEDIAKYTKWTEEFGQEG</sequence>
<dbReference type="VEuPathDB" id="FungiDB:SeMB42_g02639"/>
<dbReference type="GO" id="GO:0015031">
    <property type="term" value="P:protein transport"/>
    <property type="evidence" value="ECO:0007669"/>
    <property type="project" value="UniProtKB-KW"/>
</dbReference>
<evidence type="ECO:0000259" key="15">
    <source>
        <dbReference type="SMART" id="SM00745"/>
    </source>
</evidence>
<dbReference type="InterPro" id="IPR003959">
    <property type="entry name" value="ATPase_AAA_core"/>
</dbReference>
<feature type="compositionally biased region" description="Polar residues" evidence="13">
    <location>
        <begin position="12"/>
        <end position="22"/>
    </location>
</feature>
<dbReference type="SUPFAM" id="SSF116846">
    <property type="entry name" value="MIT domain"/>
    <property type="match status" value="1"/>
</dbReference>
<dbReference type="CDD" id="cd02678">
    <property type="entry name" value="MIT_VPS4"/>
    <property type="match status" value="1"/>
</dbReference>
<dbReference type="GO" id="GO:0016887">
    <property type="term" value="F:ATP hydrolysis activity"/>
    <property type="evidence" value="ECO:0007669"/>
    <property type="project" value="InterPro"/>
</dbReference>
<dbReference type="CDD" id="cd19521">
    <property type="entry name" value="RecA-like_VPS4"/>
    <property type="match status" value="1"/>
</dbReference>
<dbReference type="InterPro" id="IPR003960">
    <property type="entry name" value="ATPase_AAA_CS"/>
</dbReference>
<dbReference type="FunFam" id="1.20.58.80:FF:000004">
    <property type="entry name" value="Vacuolar protein sorting-associated protein 4"/>
    <property type="match status" value="1"/>
</dbReference>
<keyword evidence="5 12" id="KW-0547">Nucleotide-binding</keyword>
<gene>
    <name evidence="16" type="ORF">SeMB42_g02639</name>
</gene>
<dbReference type="Pfam" id="PF09336">
    <property type="entry name" value="Vps4_C"/>
    <property type="match status" value="1"/>
</dbReference>
<organism evidence="16 17">
    <name type="scientific">Synchytrium endobioticum</name>
    <dbReference type="NCBI Taxonomy" id="286115"/>
    <lineage>
        <taxon>Eukaryota</taxon>
        <taxon>Fungi</taxon>
        <taxon>Fungi incertae sedis</taxon>
        <taxon>Chytridiomycota</taxon>
        <taxon>Chytridiomycota incertae sedis</taxon>
        <taxon>Chytridiomycetes</taxon>
        <taxon>Synchytriales</taxon>
        <taxon>Synchytriaceae</taxon>
        <taxon>Synchytrium</taxon>
    </lineage>
</organism>
<evidence type="ECO:0000256" key="1">
    <source>
        <dbReference type="ARBA" id="ARBA00004481"/>
    </source>
</evidence>
<feature type="region of interest" description="Disordered" evidence="13">
    <location>
        <begin position="1"/>
        <end position="26"/>
    </location>
</feature>
<dbReference type="SUPFAM" id="SSF52540">
    <property type="entry name" value="P-loop containing nucleoside triphosphate hydrolases"/>
    <property type="match status" value="1"/>
</dbReference>
<dbReference type="GO" id="GO:0045324">
    <property type="term" value="P:late endosome to vacuole transport"/>
    <property type="evidence" value="ECO:0007669"/>
    <property type="project" value="UniProtKB-ARBA"/>
</dbReference>
<dbReference type="InterPro" id="IPR027417">
    <property type="entry name" value="P-loop_NTPase"/>
</dbReference>
<keyword evidence="8 12" id="KW-0067">ATP-binding</keyword>
<evidence type="ECO:0000256" key="5">
    <source>
        <dbReference type="ARBA" id="ARBA00022741"/>
    </source>
</evidence>
<evidence type="ECO:0000256" key="8">
    <source>
        <dbReference type="ARBA" id="ARBA00022840"/>
    </source>
</evidence>
<dbReference type="EMBL" id="QEAN01000084">
    <property type="protein sequence ID" value="TPX49339.1"/>
    <property type="molecule type" value="Genomic_DNA"/>
</dbReference>
<dbReference type="GO" id="GO:0007033">
    <property type="term" value="P:vacuole organization"/>
    <property type="evidence" value="ECO:0007669"/>
    <property type="project" value="TreeGrafter"/>
</dbReference>
<dbReference type="GO" id="GO:0016197">
    <property type="term" value="P:endosomal transport"/>
    <property type="evidence" value="ECO:0007669"/>
    <property type="project" value="TreeGrafter"/>
</dbReference>
<dbReference type="SMART" id="SM00382">
    <property type="entry name" value="AAA"/>
    <property type="match status" value="1"/>
</dbReference>
<evidence type="ECO:0000256" key="7">
    <source>
        <dbReference type="ARBA" id="ARBA00022801"/>
    </source>
</evidence>
<keyword evidence="7" id="KW-0378">Hydrolase</keyword>
<keyword evidence="10" id="KW-0472">Membrane</keyword>
<feature type="compositionally biased region" description="Acidic residues" evidence="13">
    <location>
        <begin position="132"/>
        <end position="142"/>
    </location>
</feature>
<evidence type="ECO:0000256" key="3">
    <source>
        <dbReference type="ARBA" id="ARBA00012674"/>
    </source>
</evidence>
<dbReference type="EC" id="3.6.4.6" evidence="3"/>
<evidence type="ECO:0000313" key="16">
    <source>
        <dbReference type="EMBL" id="TPX49339.1"/>
    </source>
</evidence>
<evidence type="ECO:0000256" key="4">
    <source>
        <dbReference type="ARBA" id="ARBA00022448"/>
    </source>
</evidence>
<dbReference type="InterPro" id="IPR041569">
    <property type="entry name" value="AAA_lid_3"/>
</dbReference>
<keyword evidence="9" id="KW-0653">Protein transport</keyword>
<dbReference type="Pfam" id="PF17862">
    <property type="entry name" value="AAA_lid_3"/>
    <property type="match status" value="1"/>
</dbReference>
<evidence type="ECO:0000259" key="14">
    <source>
        <dbReference type="SMART" id="SM00382"/>
    </source>
</evidence>
<evidence type="ECO:0000256" key="12">
    <source>
        <dbReference type="RuleBase" id="RU003651"/>
    </source>
</evidence>
<dbReference type="InterPro" id="IPR007330">
    <property type="entry name" value="MIT_dom"/>
</dbReference>
<dbReference type="InterPro" id="IPR003593">
    <property type="entry name" value="AAA+_ATPase"/>
</dbReference>
<feature type="region of interest" description="Disordered" evidence="13">
    <location>
        <begin position="104"/>
        <end position="151"/>
    </location>
</feature>
<feature type="compositionally biased region" description="Basic and acidic residues" evidence="13">
    <location>
        <begin position="1"/>
        <end position="11"/>
    </location>
</feature>
<dbReference type="PANTHER" id="PTHR23074:SF83">
    <property type="entry name" value="VACUOLAR PROTEIN SORTING-ASSOCIATED PROTEIN 4A"/>
    <property type="match status" value="1"/>
</dbReference>
<dbReference type="FunFam" id="1.10.8.60:FF:000015">
    <property type="entry name" value="vacuolar protein sorting-associated protein 4A"/>
    <property type="match status" value="1"/>
</dbReference>
<keyword evidence="4" id="KW-0813">Transport</keyword>
<evidence type="ECO:0000256" key="2">
    <source>
        <dbReference type="ARBA" id="ARBA00006914"/>
    </source>
</evidence>
<evidence type="ECO:0000256" key="6">
    <source>
        <dbReference type="ARBA" id="ARBA00022753"/>
    </source>
</evidence>
<evidence type="ECO:0000313" key="17">
    <source>
        <dbReference type="Proteomes" id="UP000317494"/>
    </source>
</evidence>
<dbReference type="FunFam" id="3.40.50.300:FF:000043">
    <property type="entry name" value="Vacuolar protein sorting-associated protein 4"/>
    <property type="match status" value="1"/>
</dbReference>
<evidence type="ECO:0000256" key="11">
    <source>
        <dbReference type="ARBA" id="ARBA00048883"/>
    </source>
</evidence>
<keyword evidence="6" id="KW-0967">Endosome</keyword>
<evidence type="ECO:0000256" key="13">
    <source>
        <dbReference type="SAM" id="MobiDB-lite"/>
    </source>
</evidence>
<dbReference type="STRING" id="286115.A0A507DCC7"/>
<dbReference type="InterPro" id="IPR050304">
    <property type="entry name" value="MT-severing_AAA_ATPase"/>
</dbReference>
<dbReference type="GO" id="GO:0005524">
    <property type="term" value="F:ATP binding"/>
    <property type="evidence" value="ECO:0007669"/>
    <property type="project" value="UniProtKB-KW"/>
</dbReference>
<dbReference type="Pfam" id="PF04212">
    <property type="entry name" value="MIT"/>
    <property type="match status" value="1"/>
</dbReference>
<feature type="domain" description="AAA+ ATPase" evidence="14">
    <location>
        <begin position="204"/>
        <end position="339"/>
    </location>
</feature>
<dbReference type="AlphaFoldDB" id="A0A507DCC7"/>
<evidence type="ECO:0000256" key="10">
    <source>
        <dbReference type="ARBA" id="ARBA00023136"/>
    </source>
</evidence>
<comment type="caution">
    <text evidence="16">The sequence shown here is derived from an EMBL/GenBank/DDBJ whole genome shotgun (WGS) entry which is preliminary data.</text>
</comment>